<sequence>MTTWKKIAALAVVVPLSLTACGGDNGSNGSDGGDTGDGKLTVWAWDPAFNIYAINEAAKIYQQDNPDVEVEVIETPWDDLQTKLTTLAQSQEFGELPDIFLMQNNAFQKNVINYPDLFSDFSDSDVDFGEFPEGVVAYSTVDGVNYGLPFDNGTAISALRTDVLEEAGYTVDDFTDITWSEFIEKGEDVLAKTGKPLASGMAGSADLIMMMLQSAGASLFDDEGNPTIVGNEALIKSIETYQQLVESGVFVEVNSWDEFIGTFVNSNVAGVMQGVWIMGSIQSAEDQAGKWGITNLPKLDDVDGATHYSANGGSSWAISSNADKELAADFLASTFAGSTEFYDTILPSSGALANWLPAGESDVYGEPQDFFGGEPVFSQVLEFAAEVPSNNTGVYYYEGRDAVSAAVTKILGGTDVETALQEAQDNVEFAMQ</sequence>
<dbReference type="PANTHER" id="PTHR43649">
    <property type="entry name" value="ARABINOSE-BINDING PROTEIN-RELATED"/>
    <property type="match status" value="1"/>
</dbReference>
<proteinExistence type="predicted"/>
<protein>
    <submittedName>
        <fullName evidence="2">ABC transporter substrate-binding protein</fullName>
    </submittedName>
</protein>
<evidence type="ECO:0000256" key="1">
    <source>
        <dbReference type="SAM" id="SignalP"/>
    </source>
</evidence>
<dbReference type="SUPFAM" id="SSF53850">
    <property type="entry name" value="Periplasmic binding protein-like II"/>
    <property type="match status" value="1"/>
</dbReference>
<feature type="signal peptide" evidence="1">
    <location>
        <begin position="1"/>
        <end position="22"/>
    </location>
</feature>
<dbReference type="PANTHER" id="PTHR43649:SF32">
    <property type="entry name" value="SUGAR BINDING SECRETED PROTEIN"/>
    <property type="match status" value="1"/>
</dbReference>
<gene>
    <name evidence="2" type="ORF">BCR15_14035</name>
</gene>
<evidence type="ECO:0000313" key="3">
    <source>
        <dbReference type="Proteomes" id="UP000093501"/>
    </source>
</evidence>
<dbReference type="InterPro" id="IPR050490">
    <property type="entry name" value="Bact_solute-bd_prot1"/>
</dbReference>
<reference evidence="3" key="1">
    <citation type="submission" date="2016-07" db="EMBL/GenBank/DDBJ databases">
        <authorList>
            <person name="Florea S."/>
            <person name="Webb J.S."/>
            <person name="Jaromczyk J."/>
            <person name="Schardl C.L."/>
        </authorList>
    </citation>
    <scope>NUCLEOTIDE SEQUENCE [LARGE SCALE GENOMIC DNA]</scope>
    <source>
        <strain evidence="3">IPBSL-7</strain>
    </source>
</reference>
<dbReference type="Pfam" id="PF13416">
    <property type="entry name" value="SBP_bac_8"/>
    <property type="match status" value="1"/>
</dbReference>
<comment type="caution">
    <text evidence="2">The sequence shown here is derived from an EMBL/GenBank/DDBJ whole genome shotgun (WGS) entry which is preliminary data.</text>
</comment>
<dbReference type="Proteomes" id="UP000093501">
    <property type="component" value="Unassembled WGS sequence"/>
</dbReference>
<dbReference type="EMBL" id="MBQD01000010">
    <property type="protein sequence ID" value="OCL36675.1"/>
    <property type="molecule type" value="Genomic_DNA"/>
</dbReference>
<dbReference type="RefSeq" id="WP_068750416.1">
    <property type="nucleotide sequence ID" value="NZ_MBQD01000010.1"/>
</dbReference>
<dbReference type="AlphaFoldDB" id="A0A1C0AR67"/>
<keyword evidence="1" id="KW-0732">Signal</keyword>
<dbReference type="Gene3D" id="3.40.190.10">
    <property type="entry name" value="Periplasmic binding protein-like II"/>
    <property type="match status" value="1"/>
</dbReference>
<dbReference type="InterPro" id="IPR006059">
    <property type="entry name" value="SBP"/>
</dbReference>
<accession>A0A1C0AR67</accession>
<keyword evidence="3" id="KW-1185">Reference proteome</keyword>
<feature type="chain" id="PRO_5039121141" evidence="1">
    <location>
        <begin position="23"/>
        <end position="432"/>
    </location>
</feature>
<organism evidence="2 3">
    <name type="scientific">Tessaracoccus lapidicaptus</name>
    <dbReference type="NCBI Taxonomy" id="1427523"/>
    <lineage>
        <taxon>Bacteria</taxon>
        <taxon>Bacillati</taxon>
        <taxon>Actinomycetota</taxon>
        <taxon>Actinomycetes</taxon>
        <taxon>Propionibacteriales</taxon>
        <taxon>Propionibacteriaceae</taxon>
        <taxon>Tessaracoccus</taxon>
    </lineage>
</organism>
<dbReference type="PROSITE" id="PS51257">
    <property type="entry name" value="PROKAR_LIPOPROTEIN"/>
    <property type="match status" value="1"/>
</dbReference>
<evidence type="ECO:0000313" key="2">
    <source>
        <dbReference type="EMBL" id="OCL36675.1"/>
    </source>
</evidence>
<name>A0A1C0AR67_9ACTN</name>